<keyword evidence="1" id="KW-0732">Signal</keyword>
<feature type="chain" id="PRO_5008392314" description="CarboxypepD_reg-like domain-containing protein" evidence="1">
    <location>
        <begin position="20"/>
        <end position="272"/>
    </location>
</feature>
<name>A0A1A9LHK2_9FLAO</name>
<proteinExistence type="predicted"/>
<dbReference type="Pfam" id="PF13715">
    <property type="entry name" value="CarbopepD_reg_2"/>
    <property type="match status" value="1"/>
</dbReference>
<evidence type="ECO:0000313" key="3">
    <source>
        <dbReference type="Proteomes" id="UP000077552"/>
    </source>
</evidence>
<evidence type="ECO:0008006" key="4">
    <source>
        <dbReference type="Google" id="ProtNLM"/>
    </source>
</evidence>
<dbReference type="AlphaFoldDB" id="A0A1A9LHK2"/>
<dbReference type="STRING" id="1385699.A7A78_08915"/>
<feature type="signal peptide" evidence="1">
    <location>
        <begin position="1"/>
        <end position="19"/>
    </location>
</feature>
<evidence type="ECO:0000313" key="2">
    <source>
        <dbReference type="EMBL" id="OAD92202.1"/>
    </source>
</evidence>
<dbReference type="InterPro" id="IPR008969">
    <property type="entry name" value="CarboxyPept-like_regulatory"/>
</dbReference>
<dbReference type="OrthoDB" id="1436952at2"/>
<keyword evidence="3" id="KW-1185">Reference proteome</keyword>
<sequence>MAKRLLFLLFIIASPTIFAQDIERTKVAGKIHVPTGDDAEGINVYNVSSQKGTITDADGSFEIEIAENDRVQITALQYQSFTVIIDKGIVERKKINIFMNPSINQLDEVVVRPYDLSGNINVDVKKIQTFTVSNDWDLGYENLEYGYHFEQDLQTAISGNAAEEALHGNSLKNGANILGLLAGAVSLLLPKKDKTTPAEKLESGNALNNNLQQRFSRNFIASTFGIPEEKAIDFLYFAQENGWDQRLLKPQNEMELMEFLFQKSKEYKERSE</sequence>
<dbReference type="Proteomes" id="UP000077552">
    <property type="component" value="Unassembled WGS sequence"/>
</dbReference>
<dbReference type="EMBL" id="LXIE01000003">
    <property type="protein sequence ID" value="OAD92202.1"/>
    <property type="molecule type" value="Genomic_DNA"/>
</dbReference>
<dbReference type="RefSeq" id="WP_068761005.1">
    <property type="nucleotide sequence ID" value="NZ_LXIE01000003.1"/>
</dbReference>
<comment type="caution">
    <text evidence="2">The sequence shown here is derived from an EMBL/GenBank/DDBJ whole genome shotgun (WGS) entry which is preliminary data.</text>
</comment>
<evidence type="ECO:0000256" key="1">
    <source>
        <dbReference type="SAM" id="SignalP"/>
    </source>
</evidence>
<gene>
    <name evidence="2" type="ORF">A7A78_08915</name>
</gene>
<dbReference type="SUPFAM" id="SSF49464">
    <property type="entry name" value="Carboxypeptidase regulatory domain-like"/>
    <property type="match status" value="1"/>
</dbReference>
<organism evidence="2 3">
    <name type="scientific">Aequorivita soesokkakensis</name>
    <dbReference type="NCBI Taxonomy" id="1385699"/>
    <lineage>
        <taxon>Bacteria</taxon>
        <taxon>Pseudomonadati</taxon>
        <taxon>Bacteroidota</taxon>
        <taxon>Flavobacteriia</taxon>
        <taxon>Flavobacteriales</taxon>
        <taxon>Flavobacteriaceae</taxon>
        <taxon>Aequorivita</taxon>
    </lineage>
</organism>
<protein>
    <recommendedName>
        <fullName evidence="4">CarboxypepD_reg-like domain-containing protein</fullName>
    </recommendedName>
</protein>
<reference evidence="2 3" key="1">
    <citation type="submission" date="2016-05" db="EMBL/GenBank/DDBJ databases">
        <title>Genome sequencing of Vitellibacter soesokkakensis RSSK-12.</title>
        <authorList>
            <person name="Thevarajoo S."/>
            <person name="Selvaratnam C."/>
            <person name="Goh K.M."/>
            <person name="Chan K.-G."/>
            <person name="Chong C.S."/>
        </authorList>
    </citation>
    <scope>NUCLEOTIDE SEQUENCE [LARGE SCALE GENOMIC DNA]</scope>
    <source>
        <strain evidence="2 3">RSSK-12</strain>
    </source>
</reference>
<accession>A0A1A9LHK2</accession>